<dbReference type="AlphaFoldDB" id="A0AAV1DPU4"/>
<dbReference type="Proteomes" id="UP001161247">
    <property type="component" value="Chromosome 6"/>
</dbReference>
<evidence type="ECO:0000313" key="2">
    <source>
        <dbReference type="EMBL" id="CAI9109027.1"/>
    </source>
</evidence>
<evidence type="ECO:0000256" key="1">
    <source>
        <dbReference type="SAM" id="SignalP"/>
    </source>
</evidence>
<sequence length="64" mass="7047">MGNGRRGLLLTVVLAVSSWNLFSWTASADQFQCSENLVLRSCGSLQEMPSCLENLSTLEVIDVR</sequence>
<reference evidence="2" key="1">
    <citation type="submission" date="2023-03" db="EMBL/GenBank/DDBJ databases">
        <authorList>
            <person name="Julca I."/>
        </authorList>
    </citation>
    <scope>NUCLEOTIDE SEQUENCE</scope>
</reference>
<evidence type="ECO:0000313" key="3">
    <source>
        <dbReference type="Proteomes" id="UP001161247"/>
    </source>
</evidence>
<organism evidence="2 3">
    <name type="scientific">Oldenlandia corymbosa var. corymbosa</name>
    <dbReference type="NCBI Taxonomy" id="529605"/>
    <lineage>
        <taxon>Eukaryota</taxon>
        <taxon>Viridiplantae</taxon>
        <taxon>Streptophyta</taxon>
        <taxon>Embryophyta</taxon>
        <taxon>Tracheophyta</taxon>
        <taxon>Spermatophyta</taxon>
        <taxon>Magnoliopsida</taxon>
        <taxon>eudicotyledons</taxon>
        <taxon>Gunneridae</taxon>
        <taxon>Pentapetalae</taxon>
        <taxon>asterids</taxon>
        <taxon>lamiids</taxon>
        <taxon>Gentianales</taxon>
        <taxon>Rubiaceae</taxon>
        <taxon>Rubioideae</taxon>
        <taxon>Spermacoceae</taxon>
        <taxon>Hedyotis-Oldenlandia complex</taxon>
        <taxon>Oldenlandia</taxon>
    </lineage>
</organism>
<accession>A0AAV1DPU4</accession>
<dbReference type="EMBL" id="OX459123">
    <property type="protein sequence ID" value="CAI9109027.1"/>
    <property type="molecule type" value="Genomic_DNA"/>
</dbReference>
<gene>
    <name evidence="2" type="ORF">OLC1_LOCUS16995</name>
</gene>
<keyword evidence="3" id="KW-1185">Reference proteome</keyword>
<feature type="signal peptide" evidence="1">
    <location>
        <begin position="1"/>
        <end position="28"/>
    </location>
</feature>
<proteinExistence type="predicted"/>
<keyword evidence="1" id="KW-0732">Signal</keyword>
<protein>
    <submittedName>
        <fullName evidence="2">OLC1v1008758C1</fullName>
    </submittedName>
</protein>
<feature type="chain" id="PRO_5043482985" evidence="1">
    <location>
        <begin position="29"/>
        <end position="64"/>
    </location>
</feature>
<name>A0AAV1DPU4_OLDCO</name>